<feature type="region of interest" description="Disordered" evidence="2">
    <location>
        <begin position="51"/>
        <end position="102"/>
    </location>
</feature>
<accession>A0ABN7VW77</accession>
<dbReference type="Pfam" id="PF00538">
    <property type="entry name" value="Linker_histone"/>
    <property type="match status" value="1"/>
</dbReference>
<dbReference type="SUPFAM" id="SSF46785">
    <property type="entry name" value="Winged helix' DNA-binding domain"/>
    <property type="match status" value="1"/>
</dbReference>
<dbReference type="SMART" id="SM00526">
    <property type="entry name" value="H15"/>
    <property type="match status" value="1"/>
</dbReference>
<keyword evidence="5" id="KW-1185">Reference proteome</keyword>
<evidence type="ECO:0000313" key="4">
    <source>
        <dbReference type="EMBL" id="CAG8802526.1"/>
    </source>
</evidence>
<organism evidence="4 5">
    <name type="scientific">Gigaspora margarita</name>
    <dbReference type="NCBI Taxonomy" id="4874"/>
    <lineage>
        <taxon>Eukaryota</taxon>
        <taxon>Fungi</taxon>
        <taxon>Fungi incertae sedis</taxon>
        <taxon>Mucoromycota</taxon>
        <taxon>Glomeromycotina</taxon>
        <taxon>Glomeromycetes</taxon>
        <taxon>Diversisporales</taxon>
        <taxon>Gigasporaceae</taxon>
        <taxon>Gigaspora</taxon>
    </lineage>
</organism>
<proteinExistence type="predicted"/>
<evidence type="ECO:0000256" key="1">
    <source>
        <dbReference type="ARBA" id="ARBA00020833"/>
    </source>
</evidence>
<dbReference type="Gene3D" id="1.10.10.10">
    <property type="entry name" value="Winged helix-like DNA-binding domain superfamily/Winged helix DNA-binding domain"/>
    <property type="match status" value="1"/>
</dbReference>
<dbReference type="InterPro" id="IPR005818">
    <property type="entry name" value="Histone_H1/H5_H15"/>
</dbReference>
<evidence type="ECO:0000259" key="3">
    <source>
        <dbReference type="PROSITE" id="PS51504"/>
    </source>
</evidence>
<gene>
    <name evidence="4" type="ORF">GMARGA_LOCUS23427</name>
</gene>
<feature type="domain" description="H15" evidence="3">
    <location>
        <begin position="10"/>
        <end position="88"/>
    </location>
</feature>
<reference evidence="4 5" key="1">
    <citation type="submission" date="2021-06" db="EMBL/GenBank/DDBJ databases">
        <authorList>
            <person name="Kallberg Y."/>
            <person name="Tangrot J."/>
            <person name="Rosling A."/>
        </authorList>
    </citation>
    <scope>NUCLEOTIDE SEQUENCE [LARGE SCALE GENOMIC DNA]</scope>
    <source>
        <strain evidence="4 5">120-4 pot B 10/14</strain>
    </source>
</reference>
<dbReference type="EMBL" id="CAJVQB010023717">
    <property type="protein sequence ID" value="CAG8802526.1"/>
    <property type="molecule type" value="Genomic_DNA"/>
</dbReference>
<sequence>MSTKASTSTKRPTYEEMIHEALIVFKNRKGSSRQAIKKYITDTYQIKDKHSIEPSKSTKMKTSKNKATAIKSKKGKRISKSGSVQKPTTRRKPQKTSIAKNL</sequence>
<evidence type="ECO:0000313" key="5">
    <source>
        <dbReference type="Proteomes" id="UP000789901"/>
    </source>
</evidence>
<protein>
    <recommendedName>
        <fullName evidence="1">Histone H1</fullName>
    </recommendedName>
</protein>
<dbReference type="InterPro" id="IPR036390">
    <property type="entry name" value="WH_DNA-bd_sf"/>
</dbReference>
<dbReference type="PROSITE" id="PS51504">
    <property type="entry name" value="H15"/>
    <property type="match status" value="1"/>
</dbReference>
<evidence type="ECO:0000256" key="2">
    <source>
        <dbReference type="SAM" id="MobiDB-lite"/>
    </source>
</evidence>
<comment type="caution">
    <text evidence="4">The sequence shown here is derived from an EMBL/GenBank/DDBJ whole genome shotgun (WGS) entry which is preliminary data.</text>
</comment>
<name>A0ABN7VW77_GIGMA</name>
<feature type="non-terminal residue" evidence="4">
    <location>
        <position position="102"/>
    </location>
</feature>
<dbReference type="InterPro" id="IPR036388">
    <property type="entry name" value="WH-like_DNA-bd_sf"/>
</dbReference>
<dbReference type="Proteomes" id="UP000789901">
    <property type="component" value="Unassembled WGS sequence"/>
</dbReference>